<protein>
    <submittedName>
        <fullName evidence="1">Uncharacterized protein</fullName>
    </submittedName>
</protein>
<dbReference type="AlphaFoldDB" id="A0A2M8Z8S3"/>
<dbReference type="OrthoDB" id="2064433at2"/>
<gene>
    <name evidence="1" type="ORF">H171_3411</name>
</gene>
<organism evidence="1 2">
    <name type="scientific">[Clostridium] celerecrescens 18A</name>
    <dbReference type="NCBI Taxonomy" id="1286362"/>
    <lineage>
        <taxon>Bacteria</taxon>
        <taxon>Bacillati</taxon>
        <taxon>Bacillota</taxon>
        <taxon>Clostridia</taxon>
        <taxon>Lachnospirales</taxon>
        <taxon>Lachnospiraceae</taxon>
        <taxon>Lacrimispora</taxon>
    </lineage>
</organism>
<accession>A0A2M8Z8S3</accession>
<evidence type="ECO:0000313" key="1">
    <source>
        <dbReference type="EMBL" id="PJJ29851.1"/>
    </source>
</evidence>
<reference evidence="1 2" key="1">
    <citation type="submission" date="2017-11" db="EMBL/GenBank/DDBJ databases">
        <title>Understudied soil microbes with underappreciated capabilities: Untangling the Clostridium saccharolyticum group.</title>
        <authorList>
            <person name="Leschine S."/>
        </authorList>
    </citation>
    <scope>NUCLEOTIDE SEQUENCE [LARGE SCALE GENOMIC DNA]</scope>
    <source>
        <strain evidence="1 2">18A</strain>
    </source>
</reference>
<proteinExistence type="predicted"/>
<sequence length="53" mass="6237">MGIIIIMFGIVVLTLSGFFFSRILAVNPEQRELEDKEQMDWLRKYQDVFGLTK</sequence>
<dbReference type="Proteomes" id="UP000231092">
    <property type="component" value="Unassembled WGS sequence"/>
</dbReference>
<dbReference type="RefSeq" id="WP_157803176.1">
    <property type="nucleotide sequence ID" value="NZ_PGET01000001.1"/>
</dbReference>
<dbReference type="EMBL" id="PGET01000001">
    <property type="protein sequence ID" value="PJJ29851.1"/>
    <property type="molecule type" value="Genomic_DNA"/>
</dbReference>
<name>A0A2M8Z8S3_9FIRM</name>
<evidence type="ECO:0000313" key="2">
    <source>
        <dbReference type="Proteomes" id="UP000231092"/>
    </source>
</evidence>
<comment type="caution">
    <text evidence="1">The sequence shown here is derived from an EMBL/GenBank/DDBJ whole genome shotgun (WGS) entry which is preliminary data.</text>
</comment>